<protein>
    <recommendedName>
        <fullName evidence="1">Heterokaryon incompatibility domain-containing protein</fullName>
    </recommendedName>
</protein>
<dbReference type="AlphaFoldDB" id="A0A9P4LQT9"/>
<sequence length="118" mass="14064">RLISIFPESCADIRCELKNAYLDDDTTPDYRALSYEWGPPKPLKRIIVNDRFLHVRLNLYNCLKTFRARLDGAFDDESQWLWVDQICMDKTVIKERNHQVKMMSDVYRQTTSVYVWLG</sequence>
<dbReference type="InterPro" id="IPR052895">
    <property type="entry name" value="HetReg/Transcr_Mod"/>
</dbReference>
<dbReference type="PANTHER" id="PTHR24148:SF73">
    <property type="entry name" value="HET DOMAIN PROTEIN (AFU_ORTHOLOGUE AFUA_8G01020)"/>
    <property type="match status" value="1"/>
</dbReference>
<comment type="caution">
    <text evidence="2">The sequence shown here is derived from an EMBL/GenBank/DDBJ whole genome shotgun (WGS) entry which is preliminary data.</text>
</comment>
<proteinExistence type="predicted"/>
<dbReference type="Pfam" id="PF06985">
    <property type="entry name" value="HET"/>
    <property type="match status" value="1"/>
</dbReference>
<dbReference type="OrthoDB" id="194358at2759"/>
<reference evidence="2" key="1">
    <citation type="journal article" date="2020" name="Stud. Mycol.">
        <title>101 Dothideomycetes genomes: a test case for predicting lifestyles and emergence of pathogens.</title>
        <authorList>
            <person name="Haridas S."/>
            <person name="Albert R."/>
            <person name="Binder M."/>
            <person name="Bloem J."/>
            <person name="Labutti K."/>
            <person name="Salamov A."/>
            <person name="Andreopoulos B."/>
            <person name="Baker S."/>
            <person name="Barry K."/>
            <person name="Bills G."/>
            <person name="Bluhm B."/>
            <person name="Cannon C."/>
            <person name="Castanera R."/>
            <person name="Culley D."/>
            <person name="Daum C."/>
            <person name="Ezra D."/>
            <person name="Gonzalez J."/>
            <person name="Henrissat B."/>
            <person name="Kuo A."/>
            <person name="Liang C."/>
            <person name="Lipzen A."/>
            <person name="Lutzoni F."/>
            <person name="Magnuson J."/>
            <person name="Mondo S."/>
            <person name="Nolan M."/>
            <person name="Ohm R."/>
            <person name="Pangilinan J."/>
            <person name="Park H.-J."/>
            <person name="Ramirez L."/>
            <person name="Alfaro M."/>
            <person name="Sun H."/>
            <person name="Tritt A."/>
            <person name="Yoshinaga Y."/>
            <person name="Zwiers L.-H."/>
            <person name="Turgeon B."/>
            <person name="Goodwin S."/>
            <person name="Spatafora J."/>
            <person name="Crous P."/>
            <person name="Grigoriev I."/>
        </authorList>
    </citation>
    <scope>NUCLEOTIDE SEQUENCE</scope>
    <source>
        <strain evidence="2">CBS 110217</strain>
    </source>
</reference>
<feature type="non-terminal residue" evidence="2">
    <location>
        <position position="1"/>
    </location>
</feature>
<dbReference type="Proteomes" id="UP000799777">
    <property type="component" value="Unassembled WGS sequence"/>
</dbReference>
<evidence type="ECO:0000313" key="3">
    <source>
        <dbReference type="Proteomes" id="UP000799777"/>
    </source>
</evidence>
<gene>
    <name evidence="2" type="ORF">EK21DRAFT_41262</name>
</gene>
<evidence type="ECO:0000313" key="2">
    <source>
        <dbReference type="EMBL" id="KAF2036571.1"/>
    </source>
</evidence>
<feature type="domain" description="Heterokaryon incompatibility" evidence="1">
    <location>
        <begin position="30"/>
        <end position="118"/>
    </location>
</feature>
<accession>A0A9P4LQT9</accession>
<name>A0A9P4LQT9_9PLEO</name>
<evidence type="ECO:0000259" key="1">
    <source>
        <dbReference type="Pfam" id="PF06985"/>
    </source>
</evidence>
<keyword evidence="3" id="KW-1185">Reference proteome</keyword>
<dbReference type="InterPro" id="IPR010730">
    <property type="entry name" value="HET"/>
</dbReference>
<dbReference type="EMBL" id="ML978154">
    <property type="protein sequence ID" value="KAF2036571.1"/>
    <property type="molecule type" value="Genomic_DNA"/>
</dbReference>
<feature type="non-terminal residue" evidence="2">
    <location>
        <position position="118"/>
    </location>
</feature>
<organism evidence="2 3">
    <name type="scientific">Setomelanomma holmii</name>
    <dbReference type="NCBI Taxonomy" id="210430"/>
    <lineage>
        <taxon>Eukaryota</taxon>
        <taxon>Fungi</taxon>
        <taxon>Dikarya</taxon>
        <taxon>Ascomycota</taxon>
        <taxon>Pezizomycotina</taxon>
        <taxon>Dothideomycetes</taxon>
        <taxon>Pleosporomycetidae</taxon>
        <taxon>Pleosporales</taxon>
        <taxon>Pleosporineae</taxon>
        <taxon>Phaeosphaeriaceae</taxon>
        <taxon>Setomelanomma</taxon>
    </lineage>
</organism>
<dbReference type="PANTHER" id="PTHR24148">
    <property type="entry name" value="ANKYRIN REPEAT DOMAIN-CONTAINING PROTEIN 39 HOMOLOG-RELATED"/>
    <property type="match status" value="1"/>
</dbReference>